<organism evidence="1 2">
    <name type="scientific">Xylophilus rhododendri</name>
    <dbReference type="NCBI Taxonomy" id="2697032"/>
    <lineage>
        <taxon>Bacteria</taxon>
        <taxon>Pseudomonadati</taxon>
        <taxon>Pseudomonadota</taxon>
        <taxon>Betaproteobacteria</taxon>
        <taxon>Burkholderiales</taxon>
        <taxon>Xylophilus</taxon>
    </lineage>
</organism>
<evidence type="ECO:0000313" key="1">
    <source>
        <dbReference type="EMBL" id="QHI97282.1"/>
    </source>
</evidence>
<proteinExistence type="predicted"/>
<dbReference type="RefSeq" id="WP_160550800.1">
    <property type="nucleotide sequence ID" value="NZ_CP047650.1"/>
</dbReference>
<gene>
    <name evidence="1" type="ORF">GT347_04375</name>
</gene>
<evidence type="ECO:0000313" key="2">
    <source>
        <dbReference type="Proteomes" id="UP000464787"/>
    </source>
</evidence>
<name>A0A857J2I8_9BURK</name>
<accession>A0A857J2I8</accession>
<reference evidence="1 2" key="1">
    <citation type="submission" date="2020-01" db="EMBL/GenBank/DDBJ databases">
        <title>Genome sequencing of strain KACC 21265.</title>
        <authorList>
            <person name="Heo J."/>
            <person name="Kim S.-J."/>
            <person name="Kim J.-S."/>
            <person name="Hong S.-B."/>
            <person name="Kwon S.-W."/>
        </authorList>
    </citation>
    <scope>NUCLEOTIDE SEQUENCE [LARGE SCALE GENOMIC DNA]</scope>
    <source>
        <strain evidence="1 2">KACC 21265</strain>
    </source>
</reference>
<sequence>MPRSTFLGSPPVGAAFTSLRSLADALAEDGPDMPAPAPHPTAGTVLADLPQHGGASHGYRGGIDSDDDDMDVGRDAIERAARQHRQGRQHRERVLRLCVSLNHGWGVPPYIEPEPGYRPPDAETQAIVCWRFEDGVLELRPLGAFLQRLDSGFALHLHGSGLMAMRDGQWVQEPDQAFFRDLETAAGLPVL</sequence>
<dbReference type="Proteomes" id="UP000464787">
    <property type="component" value="Chromosome"/>
</dbReference>
<dbReference type="KEGG" id="xyk:GT347_04375"/>
<keyword evidence="2" id="KW-1185">Reference proteome</keyword>
<dbReference type="EMBL" id="CP047650">
    <property type="protein sequence ID" value="QHI97282.1"/>
    <property type="molecule type" value="Genomic_DNA"/>
</dbReference>
<dbReference type="AlphaFoldDB" id="A0A857J2I8"/>
<protein>
    <submittedName>
        <fullName evidence="1">Uncharacterized protein</fullName>
    </submittedName>
</protein>